<dbReference type="EMBL" id="CP059736">
    <property type="protein sequence ID" value="WDE02658.1"/>
    <property type="molecule type" value="Genomic_DNA"/>
</dbReference>
<name>A0AAE9YXD6_9GAMM</name>
<dbReference type="Pfam" id="PF10282">
    <property type="entry name" value="Lactonase"/>
    <property type="match status" value="2"/>
</dbReference>
<organism evidence="2 3">
    <name type="scientific">Thalassomonas actiniarum</name>
    <dbReference type="NCBI Taxonomy" id="485447"/>
    <lineage>
        <taxon>Bacteria</taxon>
        <taxon>Pseudomonadati</taxon>
        <taxon>Pseudomonadota</taxon>
        <taxon>Gammaproteobacteria</taxon>
        <taxon>Alteromonadales</taxon>
        <taxon>Colwelliaceae</taxon>
        <taxon>Thalassomonas</taxon>
    </lineage>
</organism>
<dbReference type="InterPro" id="IPR015943">
    <property type="entry name" value="WD40/YVTN_repeat-like_dom_sf"/>
</dbReference>
<dbReference type="PANTHER" id="PTHR47197:SF3">
    <property type="entry name" value="DIHYDRO-HEME D1 DEHYDROGENASE"/>
    <property type="match status" value="1"/>
</dbReference>
<dbReference type="KEGG" id="tact:SG35_030100"/>
<feature type="chain" id="PRO_5042118869" evidence="1">
    <location>
        <begin position="21"/>
        <end position="406"/>
    </location>
</feature>
<dbReference type="Proteomes" id="UP000032568">
    <property type="component" value="Chromosome pTact"/>
</dbReference>
<evidence type="ECO:0000256" key="1">
    <source>
        <dbReference type="SAM" id="SignalP"/>
    </source>
</evidence>
<reference evidence="2 3" key="2">
    <citation type="journal article" date="2022" name="Mar. Drugs">
        <title>Bioassay-Guided Fractionation Leads to the Detection of Cholic Acid Generated by the Rare Thalassomonas sp.</title>
        <authorList>
            <person name="Pheiffer F."/>
            <person name="Schneider Y.K."/>
            <person name="Hansen E.H."/>
            <person name="Andersen J.H."/>
            <person name="Isaksson J."/>
            <person name="Busche T."/>
            <person name="R C."/>
            <person name="Kalinowski J."/>
            <person name="Zyl L.V."/>
            <person name="Trindade M."/>
        </authorList>
    </citation>
    <scope>NUCLEOTIDE SEQUENCE [LARGE SCALE GENOMIC DNA]</scope>
    <source>
        <strain evidence="2 3">A5K-106</strain>
    </source>
</reference>
<dbReference type="InterPro" id="IPR011044">
    <property type="entry name" value="Quino_amine_DH_bsu"/>
</dbReference>
<feature type="signal peptide" evidence="1">
    <location>
        <begin position="1"/>
        <end position="20"/>
    </location>
</feature>
<dbReference type="InterPro" id="IPR019405">
    <property type="entry name" value="Lactonase_7-beta_prop"/>
</dbReference>
<keyword evidence="1" id="KW-0732">Signal</keyword>
<accession>A0AAE9YXD6</accession>
<evidence type="ECO:0000313" key="3">
    <source>
        <dbReference type="Proteomes" id="UP000032568"/>
    </source>
</evidence>
<dbReference type="AlphaFoldDB" id="A0AAE9YXD6"/>
<dbReference type="InterPro" id="IPR051200">
    <property type="entry name" value="Host-pathogen_enzymatic-act"/>
</dbReference>
<proteinExistence type="predicted"/>
<sequence>MGIVKILVLPFLITCSTANANNSVAAASEAVELRLIQVLKDDVNGVDGLDNPRATAVTADNSRVFVVSGDDNAFAVFNLDQHFNLSFSQIFKNANPAVSGLEGASAVALLNKGDKAIVSSFYDGSLSVFSRGQDRYHLDKTISDGLSIRRVFGNKKTVGDLDTLGLLGAWELINTSDNKQLFVTDYKSNAVSVFDITPDKQVVFRRFITTGVASAGGLGNPTGLALSPSNKELFVLGFEEHKLTIFDRDKNGNLSAKQLLQNGRNGVEQFLNPQKIVVSPDGNFLYVACSSSHSLVVFKKAENGRYAFLQAISNKEIGGGLKGAGSLAVSSGGTLIYAAGEADTGLILFQKQADGQLKLISRLPNKDKPIDNLSGISSVNLTPDGRHLLLTAAEKDALFVFKVENK</sequence>
<keyword evidence="3" id="KW-1185">Reference proteome</keyword>
<protein>
    <submittedName>
        <fullName evidence="2">Beta-propeller fold lactonase family protein</fullName>
    </submittedName>
</protein>
<dbReference type="Gene3D" id="2.130.10.10">
    <property type="entry name" value="YVTN repeat-like/Quinoprotein amine dehydrogenase"/>
    <property type="match status" value="3"/>
</dbReference>
<dbReference type="SUPFAM" id="SSF50969">
    <property type="entry name" value="YVTN repeat-like/Quinoprotein amine dehydrogenase"/>
    <property type="match status" value="1"/>
</dbReference>
<dbReference type="RefSeq" id="WP_044835636.1">
    <property type="nucleotide sequence ID" value="NZ_CP059736.1"/>
</dbReference>
<dbReference type="PANTHER" id="PTHR47197">
    <property type="entry name" value="PROTEIN NIRF"/>
    <property type="match status" value="1"/>
</dbReference>
<evidence type="ECO:0000313" key="2">
    <source>
        <dbReference type="EMBL" id="WDE02658.1"/>
    </source>
</evidence>
<reference evidence="2 3" key="1">
    <citation type="journal article" date="2015" name="Genome Announc.">
        <title>Draft Genome Sequences of Marine Isolates of Thalassomonas viridans and Thalassomonas actiniarum.</title>
        <authorList>
            <person name="Olonade I."/>
            <person name="van Zyl L.J."/>
            <person name="Trindade M."/>
        </authorList>
    </citation>
    <scope>NUCLEOTIDE SEQUENCE [LARGE SCALE GENOMIC DNA]</scope>
    <source>
        <strain evidence="2 3">A5K-106</strain>
    </source>
</reference>
<gene>
    <name evidence="2" type="ORF">SG35_030100</name>
</gene>